<evidence type="ECO:0000256" key="2">
    <source>
        <dbReference type="ARBA" id="ARBA00006991"/>
    </source>
</evidence>
<accession>W8BVA0</accession>
<feature type="domain" description="C2H2-type" evidence="12">
    <location>
        <begin position="305"/>
        <end position="332"/>
    </location>
</feature>
<evidence type="ECO:0000256" key="8">
    <source>
        <dbReference type="ARBA" id="ARBA00023125"/>
    </source>
</evidence>
<feature type="domain" description="C2H2-type" evidence="12">
    <location>
        <begin position="203"/>
        <end position="229"/>
    </location>
</feature>
<keyword evidence="7" id="KW-0805">Transcription regulation</keyword>
<dbReference type="OrthoDB" id="6077919at2759"/>
<keyword evidence="3" id="KW-0479">Metal-binding</keyword>
<dbReference type="GO" id="GO:0008270">
    <property type="term" value="F:zinc ion binding"/>
    <property type="evidence" value="ECO:0007669"/>
    <property type="project" value="UniProtKB-KW"/>
</dbReference>
<organism evidence="13">
    <name type="scientific">Ceratitis capitata</name>
    <name type="common">Mediterranean fruit fly</name>
    <name type="synonym">Tephritis capitata</name>
    <dbReference type="NCBI Taxonomy" id="7213"/>
    <lineage>
        <taxon>Eukaryota</taxon>
        <taxon>Metazoa</taxon>
        <taxon>Ecdysozoa</taxon>
        <taxon>Arthropoda</taxon>
        <taxon>Hexapoda</taxon>
        <taxon>Insecta</taxon>
        <taxon>Pterygota</taxon>
        <taxon>Neoptera</taxon>
        <taxon>Endopterygota</taxon>
        <taxon>Diptera</taxon>
        <taxon>Brachycera</taxon>
        <taxon>Muscomorpha</taxon>
        <taxon>Tephritoidea</taxon>
        <taxon>Tephritidae</taxon>
        <taxon>Ceratitis</taxon>
        <taxon>Ceratitis</taxon>
    </lineage>
</organism>
<dbReference type="PANTHER" id="PTHR19818:SF139">
    <property type="entry name" value="PAIR-RULE PROTEIN ODD-PAIRED"/>
    <property type="match status" value="1"/>
</dbReference>
<evidence type="ECO:0000256" key="11">
    <source>
        <dbReference type="PROSITE-ProRule" id="PRU00042"/>
    </source>
</evidence>
<feature type="domain" description="C2H2-type" evidence="12">
    <location>
        <begin position="276"/>
        <end position="304"/>
    </location>
</feature>
<dbReference type="InterPro" id="IPR050329">
    <property type="entry name" value="GLI_C2H2-zinc-finger"/>
</dbReference>
<dbReference type="AlphaFoldDB" id="W8BVA0"/>
<comment type="subcellular location">
    <subcellularLocation>
        <location evidence="1">Nucleus</location>
    </subcellularLocation>
</comment>
<evidence type="ECO:0000256" key="3">
    <source>
        <dbReference type="ARBA" id="ARBA00022723"/>
    </source>
</evidence>
<keyword evidence="4" id="KW-0677">Repeat</keyword>
<feature type="domain" description="C2H2-type" evidence="12">
    <location>
        <begin position="332"/>
        <end position="360"/>
    </location>
</feature>
<keyword evidence="10" id="KW-0539">Nucleus</keyword>
<evidence type="ECO:0000256" key="6">
    <source>
        <dbReference type="ARBA" id="ARBA00022833"/>
    </source>
</evidence>
<dbReference type="InterPro" id="IPR036236">
    <property type="entry name" value="Znf_C2H2_sf"/>
</dbReference>
<dbReference type="GO" id="GO:0000978">
    <property type="term" value="F:RNA polymerase II cis-regulatory region sequence-specific DNA binding"/>
    <property type="evidence" value="ECO:0007669"/>
    <property type="project" value="TreeGrafter"/>
</dbReference>
<dbReference type="SMART" id="SM00355">
    <property type="entry name" value="ZnF_C2H2"/>
    <property type="match status" value="9"/>
</dbReference>
<evidence type="ECO:0000256" key="1">
    <source>
        <dbReference type="ARBA" id="ARBA00004123"/>
    </source>
</evidence>
<proteinExistence type="evidence at transcript level"/>
<reference evidence="13" key="2">
    <citation type="journal article" date="2014" name="BMC Genomics">
        <title>A genomic perspective to assessing quality of mass-reared SIT flies used in Mediterranean fruit fly (Ceratitis capitata) eradication in California.</title>
        <authorList>
            <person name="Calla B."/>
            <person name="Hall B."/>
            <person name="Hou S."/>
            <person name="Geib S.M."/>
        </authorList>
    </citation>
    <scope>NUCLEOTIDE SEQUENCE</scope>
</reference>
<dbReference type="SUPFAM" id="SSF57667">
    <property type="entry name" value="beta-beta-alpha zinc fingers"/>
    <property type="match status" value="5"/>
</dbReference>
<dbReference type="InterPro" id="IPR013087">
    <property type="entry name" value="Znf_C2H2_type"/>
</dbReference>
<sequence length="450" mass="52352">METESVMIACGTDIADIDTPVPDPVSVAKSSNIQKSVEADDDTNMCEDINIQECKNFNPKFSNDDLLRRFPKNSKRRNDTEFKTQLHILTTDKRDVRCSSKIQRECAVAKINRETVESNQKGLALDHSEKKTKRRNKGTKNNFKCEQCSHSFAHKITLDAHIRKVHEGIKRPFQCDRCDKSYSFFGGLYTHIKEIHDAEVRSYACNIPGCDRIYTSFIAMEKHKRLKHTDTPCLKKYICEHCGATFNQSGNLKYHRRTKHPTEAEQAEKNHLKERFECDICKKHFHSRYTLKYHTLQLHSNEMKYECNICGRRMAKKFMLVQHMLVHSTDKMPCNHCGRQFIRKFELEAHIKAVHMKLKPFECQYCLECFASRKTLRHHEYIHTGEKPYVCDVCGQAYRQQTCLKNHRKSHENLHSDEKPPPDVGQALYNAILAPPMQCPNKSIGNIDKS</sequence>
<evidence type="ECO:0000256" key="5">
    <source>
        <dbReference type="ARBA" id="ARBA00022771"/>
    </source>
</evidence>
<keyword evidence="6" id="KW-0862">Zinc</keyword>
<keyword evidence="8" id="KW-0238">DNA-binding</keyword>
<evidence type="ECO:0000256" key="10">
    <source>
        <dbReference type="ARBA" id="ARBA00023242"/>
    </source>
</evidence>
<feature type="domain" description="C2H2-type" evidence="12">
    <location>
        <begin position="173"/>
        <end position="201"/>
    </location>
</feature>
<dbReference type="EMBL" id="GAMC01003445">
    <property type="protein sequence ID" value="JAC03111.1"/>
    <property type="molecule type" value="mRNA"/>
</dbReference>
<comment type="similarity">
    <text evidence="2">Belongs to the krueppel C2H2-type zinc-finger protein family.</text>
</comment>
<gene>
    <name evidence="13" type="primary">ZN180</name>
</gene>
<reference evidence="13" key="1">
    <citation type="submission" date="2013-07" db="EMBL/GenBank/DDBJ databases">
        <authorList>
            <person name="Geib S."/>
        </authorList>
    </citation>
    <scope>NUCLEOTIDE SEQUENCE</scope>
</reference>
<feature type="domain" description="C2H2-type" evidence="12">
    <location>
        <begin position="389"/>
        <end position="420"/>
    </location>
</feature>
<dbReference type="FunFam" id="3.30.160.60:FF:000508">
    <property type="entry name" value="Myeloid zinc finger 1"/>
    <property type="match status" value="1"/>
</dbReference>
<evidence type="ECO:0000259" key="12">
    <source>
        <dbReference type="PROSITE" id="PS50157"/>
    </source>
</evidence>
<evidence type="ECO:0000313" key="13">
    <source>
        <dbReference type="EMBL" id="JAC03108.1"/>
    </source>
</evidence>
<keyword evidence="9" id="KW-0804">Transcription</keyword>
<dbReference type="GO" id="GO:0042802">
    <property type="term" value="F:identical protein binding"/>
    <property type="evidence" value="ECO:0007669"/>
    <property type="project" value="UniProtKB-ARBA"/>
</dbReference>
<dbReference type="Pfam" id="PF00096">
    <property type="entry name" value="zf-C2H2"/>
    <property type="match status" value="4"/>
</dbReference>
<dbReference type="Gene3D" id="3.30.160.60">
    <property type="entry name" value="Classic Zinc Finger"/>
    <property type="match status" value="5"/>
</dbReference>
<feature type="domain" description="C2H2-type" evidence="12">
    <location>
        <begin position="143"/>
        <end position="171"/>
    </location>
</feature>
<dbReference type="GO" id="GO:0045944">
    <property type="term" value="P:positive regulation of transcription by RNA polymerase II"/>
    <property type="evidence" value="ECO:0007669"/>
    <property type="project" value="UniProtKB-ARBA"/>
</dbReference>
<name>W8BVA0_CERCA</name>
<feature type="domain" description="C2H2-type" evidence="12">
    <location>
        <begin position="361"/>
        <end position="388"/>
    </location>
</feature>
<dbReference type="PROSITE" id="PS50157">
    <property type="entry name" value="ZINC_FINGER_C2H2_2"/>
    <property type="match status" value="9"/>
</dbReference>
<dbReference type="EMBL" id="GAMC01003448">
    <property type="protein sequence ID" value="JAC03108.1"/>
    <property type="molecule type" value="mRNA"/>
</dbReference>
<dbReference type="GO" id="GO:0000981">
    <property type="term" value="F:DNA-binding transcription factor activity, RNA polymerase II-specific"/>
    <property type="evidence" value="ECO:0007669"/>
    <property type="project" value="TreeGrafter"/>
</dbReference>
<evidence type="ECO:0000256" key="9">
    <source>
        <dbReference type="ARBA" id="ARBA00023163"/>
    </source>
</evidence>
<protein>
    <submittedName>
        <fullName evidence="13">Zinc finger protein 180</fullName>
    </submittedName>
</protein>
<dbReference type="PANTHER" id="PTHR19818">
    <property type="entry name" value="ZINC FINGER PROTEIN ZIC AND GLI"/>
    <property type="match status" value="1"/>
</dbReference>
<evidence type="ECO:0000256" key="4">
    <source>
        <dbReference type="ARBA" id="ARBA00022737"/>
    </source>
</evidence>
<dbReference type="PROSITE" id="PS00028">
    <property type="entry name" value="ZINC_FINGER_C2H2_1"/>
    <property type="match status" value="8"/>
</dbReference>
<evidence type="ECO:0000256" key="7">
    <source>
        <dbReference type="ARBA" id="ARBA00023015"/>
    </source>
</evidence>
<feature type="domain" description="C2H2-type" evidence="12">
    <location>
        <begin position="237"/>
        <end position="265"/>
    </location>
</feature>
<keyword evidence="5 11" id="KW-0863">Zinc-finger</keyword>
<dbReference type="FunFam" id="3.30.160.60:FF:001557">
    <property type="entry name" value="Transcription factor E4F1"/>
    <property type="match status" value="1"/>
</dbReference>
<dbReference type="GO" id="GO:0005634">
    <property type="term" value="C:nucleus"/>
    <property type="evidence" value="ECO:0007669"/>
    <property type="project" value="UniProtKB-SubCell"/>
</dbReference>